<proteinExistence type="predicted"/>
<gene>
    <name evidence="1" type="ORF">SAMN04487894_115109</name>
</gene>
<dbReference type="AlphaFoldDB" id="A0A1G6YG02"/>
<dbReference type="OrthoDB" id="1368310at2"/>
<name>A0A1G6YG02_NIADE</name>
<sequence>MKKRTINQLLAVTVFLTGTGVLPGCDHAQVMMVQATGENNSSIVLYGNREMTGGRSAGDPGKIVVRTPQQDTTSRKFYFGMGNWSDAALDRLAGNIDSIVITNSNGVERLNEKEALKTYLRAHCKGWAHSELLLEAK</sequence>
<protein>
    <submittedName>
        <fullName evidence="1">Uncharacterized protein</fullName>
    </submittedName>
</protein>
<organism evidence="1 2">
    <name type="scientific">Niabella drilacis (strain DSM 25811 / CCM 8410 / CCUG 62505 / LMG 26954 / E90)</name>
    <dbReference type="NCBI Taxonomy" id="1285928"/>
    <lineage>
        <taxon>Bacteria</taxon>
        <taxon>Pseudomonadati</taxon>
        <taxon>Bacteroidota</taxon>
        <taxon>Chitinophagia</taxon>
        <taxon>Chitinophagales</taxon>
        <taxon>Chitinophagaceae</taxon>
        <taxon>Niabella</taxon>
    </lineage>
</organism>
<keyword evidence="2" id="KW-1185">Reference proteome</keyword>
<evidence type="ECO:0000313" key="1">
    <source>
        <dbReference type="EMBL" id="SDD89298.1"/>
    </source>
</evidence>
<dbReference type="EMBL" id="FMZO01000015">
    <property type="protein sequence ID" value="SDD89298.1"/>
    <property type="molecule type" value="Genomic_DNA"/>
</dbReference>
<dbReference type="Proteomes" id="UP000198757">
    <property type="component" value="Unassembled WGS sequence"/>
</dbReference>
<dbReference type="STRING" id="1285928.SAMN04487894_115109"/>
<accession>A0A1G6YG02</accession>
<evidence type="ECO:0000313" key="2">
    <source>
        <dbReference type="Proteomes" id="UP000198757"/>
    </source>
</evidence>
<dbReference type="RefSeq" id="WP_143019872.1">
    <property type="nucleotide sequence ID" value="NZ_FMZO01000015.1"/>
</dbReference>
<reference evidence="2" key="1">
    <citation type="submission" date="2016-10" db="EMBL/GenBank/DDBJ databases">
        <authorList>
            <person name="Varghese N."/>
            <person name="Submissions S."/>
        </authorList>
    </citation>
    <scope>NUCLEOTIDE SEQUENCE [LARGE SCALE GENOMIC DNA]</scope>
    <source>
        <strain evidence="2">DSM 25811 / CCM 8410 / LMG 26954 / E90</strain>
    </source>
</reference>